<evidence type="ECO:0000256" key="6">
    <source>
        <dbReference type="ARBA" id="ARBA00022722"/>
    </source>
</evidence>
<dbReference type="RefSeq" id="WP_262311360.1">
    <property type="nucleotide sequence ID" value="NZ_CP106679.1"/>
</dbReference>
<dbReference type="Pfam" id="PF21315">
    <property type="entry name" value="FAN1_HTH"/>
    <property type="match status" value="1"/>
</dbReference>
<dbReference type="InterPro" id="IPR033315">
    <property type="entry name" value="Fan1-like"/>
</dbReference>
<comment type="catalytic activity">
    <reaction evidence="1">
        <text>Hydrolytically removes 5'-nucleotides successively from the 3'-hydroxy termini of 3'-hydroxy-terminated oligonucleotides.</text>
        <dbReference type="EC" id="3.1.4.1"/>
    </reaction>
</comment>
<protein>
    <recommendedName>
        <fullName evidence="5">phosphodiesterase I</fullName>
        <ecNumber evidence="5">3.1.4.1</ecNumber>
    </recommendedName>
</protein>
<evidence type="ECO:0000313" key="12">
    <source>
        <dbReference type="EMBL" id="UXP33934.1"/>
    </source>
</evidence>
<feature type="domain" description="VRR-NUC" evidence="11">
    <location>
        <begin position="448"/>
        <end position="550"/>
    </location>
</feature>
<evidence type="ECO:0000256" key="1">
    <source>
        <dbReference type="ARBA" id="ARBA00000983"/>
    </source>
</evidence>
<evidence type="ECO:0000256" key="8">
    <source>
        <dbReference type="ARBA" id="ARBA00022801"/>
    </source>
</evidence>
<keyword evidence="6" id="KW-0540">Nuclease</keyword>
<evidence type="ECO:0000256" key="4">
    <source>
        <dbReference type="ARBA" id="ARBA00005533"/>
    </source>
</evidence>
<evidence type="ECO:0000256" key="10">
    <source>
        <dbReference type="ARBA" id="ARBA00023211"/>
    </source>
</evidence>
<evidence type="ECO:0000313" key="13">
    <source>
        <dbReference type="Proteomes" id="UP001065174"/>
    </source>
</evidence>
<dbReference type="PANTHER" id="PTHR15749:SF4">
    <property type="entry name" value="FANCONI-ASSOCIATED NUCLEASE 1"/>
    <property type="match status" value="1"/>
</dbReference>
<evidence type="ECO:0000256" key="2">
    <source>
        <dbReference type="ARBA" id="ARBA00001936"/>
    </source>
</evidence>
<comment type="similarity">
    <text evidence="4">Belongs to the FAN1 family.</text>
</comment>
<name>A0ABY6CUC3_9BACT</name>
<keyword evidence="13" id="KW-1185">Reference proteome</keyword>
<dbReference type="Gene3D" id="3.40.1350.10">
    <property type="match status" value="1"/>
</dbReference>
<evidence type="ECO:0000256" key="9">
    <source>
        <dbReference type="ARBA" id="ARBA00022842"/>
    </source>
</evidence>
<dbReference type="Pfam" id="PF08774">
    <property type="entry name" value="VRR_NUC"/>
    <property type="match status" value="1"/>
</dbReference>
<dbReference type="SMART" id="SM00990">
    <property type="entry name" value="VRR_NUC"/>
    <property type="match status" value="1"/>
</dbReference>
<keyword evidence="8" id="KW-0378">Hydrolase</keyword>
<dbReference type="EC" id="3.1.4.1" evidence="5"/>
<evidence type="ECO:0000256" key="3">
    <source>
        <dbReference type="ARBA" id="ARBA00001946"/>
    </source>
</evidence>
<keyword evidence="9" id="KW-0460">Magnesium</keyword>
<evidence type="ECO:0000259" key="11">
    <source>
        <dbReference type="SMART" id="SM00990"/>
    </source>
</evidence>
<accession>A0ABY6CUC3</accession>
<dbReference type="InterPro" id="IPR011856">
    <property type="entry name" value="tRNA_endonuc-like_dom_sf"/>
</dbReference>
<dbReference type="Proteomes" id="UP001065174">
    <property type="component" value="Chromosome"/>
</dbReference>
<keyword evidence="7" id="KW-0479">Metal-binding</keyword>
<evidence type="ECO:0000256" key="5">
    <source>
        <dbReference type="ARBA" id="ARBA00012029"/>
    </source>
</evidence>
<comment type="cofactor">
    <cofactor evidence="2">
        <name>Mn(2+)</name>
        <dbReference type="ChEBI" id="CHEBI:29035"/>
    </cofactor>
</comment>
<reference evidence="12" key="1">
    <citation type="submission" date="2022-09" db="EMBL/GenBank/DDBJ databases">
        <title>Comparative genomics and taxonomic characterization of three novel marine species of genus Reichenbachiella exhibiting antioxidant and polysaccharide degradation activities.</title>
        <authorList>
            <person name="Muhammad N."/>
            <person name="Lee Y.-J."/>
            <person name="Ko J."/>
            <person name="Kim S.-G."/>
        </authorList>
    </citation>
    <scope>NUCLEOTIDE SEQUENCE</scope>
    <source>
        <strain evidence="12">BKB1-1</strain>
    </source>
</reference>
<dbReference type="InterPro" id="IPR014883">
    <property type="entry name" value="VRR_NUC"/>
</dbReference>
<evidence type="ECO:0000256" key="7">
    <source>
        <dbReference type="ARBA" id="ARBA00022723"/>
    </source>
</evidence>
<proteinExistence type="inferred from homology"/>
<keyword evidence="10" id="KW-0464">Manganese</keyword>
<dbReference type="EMBL" id="CP106679">
    <property type="protein sequence ID" value="UXP33934.1"/>
    <property type="molecule type" value="Genomic_DNA"/>
</dbReference>
<gene>
    <name evidence="12" type="ORF">N6H18_08250</name>
</gene>
<sequence>MSEHDKIILPEKYYLDYFRYLLSFVKSKYATLLDERETKFIEEFEKLSEDAQCLYVRINNRKGKFFRRSKLHYPEISDLLAAHSDLLAAGYCHVPHVLSIEEAYGLINAYTKPEITQKLKGETVAIDWKLPKTELILQIIETVSQEAILGYFYDGDDLITQGKEEEWAMIKLFFFGHNHGDMSDFVIRDIGHARFIDIDESKLGLSFDTRAEAEAIMQLYNHSRDFMILEENGEADLILQWFESLDIRYFLSLEKAKSNADKLIHRVGYHLEKNKYYPEALFIYQHSTASPMRERQIRIYNKQKNLTSARQLAQEILLAPNDNKEYYIAQDVINKSSQKLKSTTLRQKSGIEISLSPAYQYRVEEGALAYFSAQGYHGVHSENSIWRSIFGLVFWEEIFDPQYNTLHQPLQRNPTDLYGRDFYKNRKEALHQRLTLLKNKKQIIKCMQTNYDQNHGVASMFVNWEEAIMEASIRLVTFLSLKQIKNTLLVIALDPKTRSSGFPDLFVWNETEYHFYEVKSPTDHLSEKQLFWLEHFDQQKINAEIVLVRWG</sequence>
<organism evidence="12 13">
    <name type="scientific">Reichenbachiella agarivorans</name>
    <dbReference type="NCBI Taxonomy" id="2979464"/>
    <lineage>
        <taxon>Bacteria</taxon>
        <taxon>Pseudomonadati</taxon>
        <taxon>Bacteroidota</taxon>
        <taxon>Cytophagia</taxon>
        <taxon>Cytophagales</taxon>
        <taxon>Reichenbachiellaceae</taxon>
        <taxon>Reichenbachiella</taxon>
    </lineage>
</organism>
<dbReference type="PANTHER" id="PTHR15749">
    <property type="entry name" value="FANCONI-ASSOCIATED NUCLEASE 1"/>
    <property type="match status" value="1"/>
</dbReference>
<dbReference type="InterPro" id="IPR049125">
    <property type="entry name" value="FAN1-like_WH"/>
</dbReference>
<comment type="cofactor">
    <cofactor evidence="3">
        <name>Mg(2+)</name>
        <dbReference type="ChEBI" id="CHEBI:18420"/>
    </cofactor>
</comment>